<feature type="region of interest" description="Disordered" evidence="1">
    <location>
        <begin position="1"/>
        <end position="22"/>
    </location>
</feature>
<evidence type="ECO:0008006" key="4">
    <source>
        <dbReference type="Google" id="ProtNLM"/>
    </source>
</evidence>
<feature type="compositionally biased region" description="Basic and acidic residues" evidence="1">
    <location>
        <begin position="408"/>
        <end position="419"/>
    </location>
</feature>
<organism evidence="2 3">
    <name type="scientific">Pycnoporus cinnabarinus</name>
    <name type="common">Cinnabar-red polypore</name>
    <name type="synonym">Trametes cinnabarina</name>
    <dbReference type="NCBI Taxonomy" id="5643"/>
    <lineage>
        <taxon>Eukaryota</taxon>
        <taxon>Fungi</taxon>
        <taxon>Dikarya</taxon>
        <taxon>Basidiomycota</taxon>
        <taxon>Agaricomycotina</taxon>
        <taxon>Agaricomycetes</taxon>
        <taxon>Polyporales</taxon>
        <taxon>Polyporaceae</taxon>
        <taxon>Trametes</taxon>
    </lineage>
</organism>
<name>A0A060SFH6_PYCCI</name>
<dbReference type="PANTHER" id="PTHR42107">
    <property type="entry name" value="YALI0D24453P"/>
    <property type="match status" value="1"/>
</dbReference>
<dbReference type="EMBL" id="CCBP010000119">
    <property type="protein sequence ID" value="CDO72956.1"/>
    <property type="molecule type" value="Genomic_DNA"/>
</dbReference>
<feature type="region of interest" description="Disordered" evidence="1">
    <location>
        <begin position="311"/>
        <end position="440"/>
    </location>
</feature>
<accession>A0A060SFH6</accession>
<feature type="compositionally biased region" description="Acidic residues" evidence="1">
    <location>
        <begin position="328"/>
        <end position="356"/>
    </location>
</feature>
<dbReference type="OrthoDB" id="205403at2759"/>
<evidence type="ECO:0000313" key="2">
    <source>
        <dbReference type="EMBL" id="CDO72956.1"/>
    </source>
</evidence>
<evidence type="ECO:0000313" key="3">
    <source>
        <dbReference type="Proteomes" id="UP000029665"/>
    </source>
</evidence>
<dbReference type="Proteomes" id="UP000029665">
    <property type="component" value="Unassembled WGS sequence"/>
</dbReference>
<feature type="compositionally biased region" description="Basic residues" evidence="1">
    <location>
        <begin position="362"/>
        <end position="371"/>
    </location>
</feature>
<dbReference type="PANTHER" id="PTHR42107:SF1">
    <property type="entry name" value="WHIM1 DOMAIN-CONTAINING PROTEIN"/>
    <property type="match status" value="1"/>
</dbReference>
<proteinExistence type="predicted"/>
<dbReference type="STRING" id="5643.A0A060SFH6"/>
<evidence type="ECO:0000256" key="1">
    <source>
        <dbReference type="SAM" id="MobiDB-lite"/>
    </source>
</evidence>
<keyword evidence="3" id="KW-1185">Reference proteome</keyword>
<comment type="caution">
    <text evidence="2">The sequence shown here is derived from an EMBL/GenBank/DDBJ whole genome shotgun (WGS) entry which is preliminary data.</text>
</comment>
<dbReference type="AlphaFoldDB" id="A0A060SFH6"/>
<feature type="compositionally biased region" description="Low complexity" evidence="1">
    <location>
        <begin position="479"/>
        <end position="489"/>
    </location>
</feature>
<dbReference type="HOGENOM" id="CLU_035260_1_0_1"/>
<reference evidence="2" key="1">
    <citation type="submission" date="2014-01" db="EMBL/GenBank/DDBJ databases">
        <title>The genome of the white-rot fungus Pycnoporus cinnabarinus: a basidiomycete model with a versatile arsenal for lignocellulosic biomass breakdown.</title>
        <authorList>
            <person name="Levasseur A."/>
            <person name="Lomascolo A."/>
            <person name="Ruiz-Duenas F.J."/>
            <person name="Uzan E."/>
            <person name="Piumi F."/>
            <person name="Kues U."/>
            <person name="Ram A.F.J."/>
            <person name="Murat C."/>
            <person name="Haon M."/>
            <person name="Benoit I."/>
            <person name="Arfi Y."/>
            <person name="Chevret D."/>
            <person name="Drula E."/>
            <person name="Kwon M.J."/>
            <person name="Gouret P."/>
            <person name="Lesage-Meessen L."/>
            <person name="Lombard V."/>
            <person name="Mariette J."/>
            <person name="Noirot C."/>
            <person name="Park J."/>
            <person name="Patyshakuliyeva A."/>
            <person name="Wieneger R.A.B."/>
            <person name="Wosten H.A.B."/>
            <person name="Martin F."/>
            <person name="Coutinho P.M."/>
            <person name="de Vries R."/>
            <person name="Martinez A.T."/>
            <person name="Klopp C."/>
            <person name="Pontarotti P."/>
            <person name="Henrissat B."/>
            <person name="Record E."/>
        </authorList>
    </citation>
    <scope>NUCLEOTIDE SEQUENCE [LARGE SCALE GENOMIC DNA]</scope>
    <source>
        <strain evidence="2">BRFM137</strain>
    </source>
</reference>
<gene>
    <name evidence="2" type="ORF">BN946_scf185007.g10</name>
</gene>
<protein>
    <recommendedName>
        <fullName evidence="4">WHIM1 domain-containing protein</fullName>
    </recommendedName>
</protein>
<dbReference type="OMA" id="WYYAVEP"/>
<feature type="region of interest" description="Disordered" evidence="1">
    <location>
        <begin position="479"/>
        <end position="553"/>
    </location>
</feature>
<sequence length="553" mass="61565">MKPCAEPAEKKGHICPPSNAKHPSDRWESLFVYGFICRFTQLRGKVEGFNTPMDFEEALLSPEPNPIMTQILSRFVLNLRPGTRNLSSDVISSTVAAVLQDYFKTPERTVFWDDNLKKNVDPFQNMPGGFFAADWDTKLKILRQLVELQLCYSQEIKAIIDRAWGVIHNKHKKIEASALPPPPGDPQSQERLQLIPLGQDKDRKRYWVVDDSPRVYLSTNPWKITATFQTISSTRDEYLAVVEKVKESAPPEPKPGERRSKLETSHLALLKALQDRIELIDNELARIQRIQRKIQQRNLLIASAELRETRTRRRTNRPNYAYINNPPSDDDADDYANEEQDDDDYDEQMDVDDDEDNGARRGAARGTRRSTRTSTANGGSETANDDWADWRGERRSTRLGAPAETLLDEPRTKRAKTDDSAVSANSGDASGAPGKSNGSLKIKVNGAAKIKPTEMAVEAVPGKKKSKFWYYAVEPIPGAPAAIDGPAAPSNQAEPRGRAKEQGNEMSDEFVENGGRYPSTTPSVSASAAASNDDLYEKSIGGSLSPESSMDES</sequence>